<evidence type="ECO:0000259" key="6">
    <source>
        <dbReference type="SMART" id="SM00249"/>
    </source>
</evidence>
<evidence type="ECO:0008006" key="9">
    <source>
        <dbReference type="Google" id="ProtNLM"/>
    </source>
</evidence>
<feature type="domain" description="Phorbol-ester/DAG-type" evidence="5">
    <location>
        <begin position="123"/>
        <end position="174"/>
    </location>
</feature>
<protein>
    <recommendedName>
        <fullName evidence="9">Phorbol-ester/DAG-type domain-containing protein</fullName>
    </recommendedName>
</protein>
<feature type="domain" description="Phorbol-ester/DAG-type" evidence="5">
    <location>
        <begin position="371"/>
        <end position="421"/>
    </location>
</feature>
<keyword evidence="2" id="KW-0677">Repeat</keyword>
<feature type="non-terminal residue" evidence="7">
    <location>
        <position position="1"/>
    </location>
</feature>
<dbReference type="Pfam" id="PF03107">
    <property type="entry name" value="C1_2"/>
    <property type="match status" value="8"/>
</dbReference>
<dbReference type="InterPro" id="IPR054483">
    <property type="entry name" value="DC1-like_CT"/>
</dbReference>
<evidence type="ECO:0000256" key="2">
    <source>
        <dbReference type="ARBA" id="ARBA00022737"/>
    </source>
</evidence>
<dbReference type="SMART" id="SM00249">
    <property type="entry name" value="PHD"/>
    <property type="match status" value="2"/>
</dbReference>
<dbReference type="Proteomes" id="UP000264353">
    <property type="component" value="Chromosome A1"/>
</dbReference>
<proteinExistence type="predicted"/>
<dbReference type="SMART" id="SM00109">
    <property type="entry name" value="C1"/>
    <property type="match status" value="4"/>
</dbReference>
<reference evidence="7 8" key="1">
    <citation type="submission" date="2018-06" db="EMBL/GenBank/DDBJ databases">
        <title>WGS assembly of Brassica rapa FPsc.</title>
        <authorList>
            <person name="Bowman J."/>
            <person name="Kohchi T."/>
            <person name="Yamato K."/>
            <person name="Jenkins J."/>
            <person name="Shu S."/>
            <person name="Ishizaki K."/>
            <person name="Yamaoka S."/>
            <person name="Nishihama R."/>
            <person name="Nakamura Y."/>
            <person name="Berger F."/>
            <person name="Adam C."/>
            <person name="Aki S."/>
            <person name="Althoff F."/>
            <person name="Araki T."/>
            <person name="Arteaga-Vazquez M."/>
            <person name="Balasubrmanian S."/>
            <person name="Bauer D."/>
            <person name="Boehm C."/>
            <person name="Briginshaw L."/>
            <person name="Caballero-Perez J."/>
            <person name="Catarino B."/>
            <person name="Chen F."/>
            <person name="Chiyoda S."/>
            <person name="Chovatia M."/>
            <person name="Davies K."/>
            <person name="Delmans M."/>
            <person name="Demura T."/>
            <person name="Dierschke T."/>
            <person name="Dolan L."/>
            <person name="Dorantes-Acosta A."/>
            <person name="Eklund D."/>
            <person name="Florent S."/>
            <person name="Flores-Sandoval E."/>
            <person name="Fujiyama A."/>
            <person name="Fukuzawa H."/>
            <person name="Galik B."/>
            <person name="Grimanelli D."/>
            <person name="Grimwood J."/>
            <person name="Grossniklaus U."/>
            <person name="Hamada T."/>
            <person name="Haseloff J."/>
            <person name="Hetherington A."/>
            <person name="Higo A."/>
            <person name="Hirakawa Y."/>
            <person name="Hundley H."/>
            <person name="Ikeda Y."/>
            <person name="Inoue K."/>
            <person name="Inoue S."/>
            <person name="Ishida S."/>
            <person name="Jia Q."/>
            <person name="Kakita M."/>
            <person name="Kanazawa T."/>
            <person name="Kawai Y."/>
            <person name="Kawashima T."/>
            <person name="Kennedy M."/>
            <person name="Kinose K."/>
            <person name="Kinoshita T."/>
            <person name="Kohara Y."/>
            <person name="Koide E."/>
            <person name="Komatsu K."/>
            <person name="Kopischke S."/>
            <person name="Kubo M."/>
            <person name="Kyozuka J."/>
            <person name="Lagercrantz U."/>
            <person name="Lin S."/>
            <person name="Lindquist E."/>
            <person name="Lipzen A."/>
            <person name="Lu C."/>
            <person name="Luna E."/>
            <person name="Martienssen R."/>
            <person name="Minamino N."/>
            <person name="Mizutani M."/>
            <person name="Mizutani M."/>
            <person name="Mochizuki N."/>
            <person name="Monte I."/>
            <person name="Mosher R."/>
            <person name="Nagasaki H."/>
            <person name="Nakagami H."/>
            <person name="Naramoto S."/>
            <person name="Nishitani K."/>
            <person name="Ohtani M."/>
            <person name="Okamoto T."/>
            <person name="Okumura M."/>
            <person name="Phillips J."/>
            <person name="Pollak B."/>
            <person name="Reinders A."/>
            <person name="Roevekamp M."/>
            <person name="Sano R."/>
            <person name="Sawa S."/>
            <person name="Schmid M."/>
            <person name="Shirakawa M."/>
            <person name="Solano R."/>
            <person name="Spunde A."/>
            <person name="Suetsugu N."/>
            <person name="Sugano S."/>
            <person name="Sugiyama A."/>
            <person name="Sun R."/>
            <person name="Suzuki Y."/>
            <person name="Takenaka M."/>
            <person name="Takezawa D."/>
            <person name="Tomogane H."/>
            <person name="Tsuzuki M."/>
            <person name="Ueda T."/>
            <person name="Umeda M."/>
            <person name="Ward J."/>
            <person name="Watanabe Y."/>
            <person name="Yazaki K."/>
            <person name="Yokoyama R."/>
            <person name="Yoshitake Y."/>
            <person name="Yotsui I."/>
            <person name="Zachgo S."/>
            <person name="Schmutz J."/>
        </authorList>
    </citation>
    <scope>NUCLEOTIDE SEQUENCE [LARGE SCALE GENOMIC DNA]</scope>
    <source>
        <strain evidence="8">cv. B-3</strain>
    </source>
</reference>
<dbReference type="AlphaFoldDB" id="A0A398AMQ7"/>
<feature type="domain" description="Phorbol-ester/DAG-type" evidence="5">
    <location>
        <begin position="234"/>
        <end position="279"/>
    </location>
</feature>
<dbReference type="InterPro" id="IPR001965">
    <property type="entry name" value="Znf_PHD"/>
</dbReference>
<dbReference type="InterPro" id="IPR046349">
    <property type="entry name" value="C1-like_sf"/>
</dbReference>
<evidence type="ECO:0000256" key="4">
    <source>
        <dbReference type="ARBA" id="ARBA00022833"/>
    </source>
</evidence>
<name>A0A398AMQ7_BRACM</name>
<feature type="domain" description="Phorbol-ester/DAG-type" evidence="5">
    <location>
        <begin position="178"/>
        <end position="225"/>
    </location>
</feature>
<dbReference type="SUPFAM" id="SSF57889">
    <property type="entry name" value="Cysteine-rich domain"/>
    <property type="match status" value="6"/>
</dbReference>
<dbReference type="InterPro" id="IPR053192">
    <property type="entry name" value="Vacuole_Formation_Reg"/>
</dbReference>
<organism evidence="7 8">
    <name type="scientific">Brassica campestris</name>
    <name type="common">Field mustard</name>
    <dbReference type="NCBI Taxonomy" id="3711"/>
    <lineage>
        <taxon>Eukaryota</taxon>
        <taxon>Viridiplantae</taxon>
        <taxon>Streptophyta</taxon>
        <taxon>Embryophyta</taxon>
        <taxon>Tracheophyta</taxon>
        <taxon>Spermatophyta</taxon>
        <taxon>Magnoliopsida</taxon>
        <taxon>eudicotyledons</taxon>
        <taxon>Gunneridae</taxon>
        <taxon>Pentapetalae</taxon>
        <taxon>rosids</taxon>
        <taxon>malvids</taxon>
        <taxon>Brassicales</taxon>
        <taxon>Brassicaceae</taxon>
        <taxon>Brassiceae</taxon>
        <taxon>Brassica</taxon>
    </lineage>
</organism>
<dbReference type="Pfam" id="PF22926">
    <property type="entry name" value="C1-like_CT"/>
    <property type="match status" value="1"/>
</dbReference>
<sequence>LIFIFSIEILKKYYSLYSTRGHKCDGCNLGEDCYSDGYRCIRSGLFFHTECATSNQDVCNAYHPQHMLKIKVVSNFEDVHGECKICKGKLPKMYYYCSICDFAIDLICARKEVVKNIDVPNTHKHRLSLVPKMIMFSCHICQLVDDRFPYACDICGLNFHKDCAESTPELSYSCHPKHPLKRLTRVPSYTNGKCCLCKSKLHILFYHCSICNFSVDVECAKNPPPLTLDHPKAHEHQLTLLPQRIFVCNACGMDDDPNPYICLQCNFMVHRNCIDIPHIIKISRHVHRISYNDCLEAGDWKCEVCMKEINWTCGAYSCSKCPDFAIHVRCATRFGIWDGIELESILEDTTNSKAYEVIEEGVIKHFIHKNHTLKLKKGSDANGKSRRCTICAYPIFSTLFYDCTVCDYFIIHQKCADLPKKKIDSFYKMSMTLVSNSCELNLCDACQNYFEGFMYISDNGIINLDVRCGSISEPFVHEGHPHHSLYINYSTKDKLCNACGDKACMVFSCEECKFVLDVKCSILPKLVEHKNDKDHFLTLCYGVKTSEQYWCEVCEEDLNPEKWFYSCDQCGVTLHIKCTFGDFIWINPGGEAESIYMVIPNNYTSRPVCNGCDSRCQYPLILKYKKYILCSLQCFKNVVSR</sequence>
<evidence type="ECO:0000256" key="3">
    <source>
        <dbReference type="ARBA" id="ARBA00022771"/>
    </source>
</evidence>
<gene>
    <name evidence="7" type="ORF">BRARA_A00902</name>
</gene>
<feature type="domain" description="Zinc finger PHD-type" evidence="6">
    <location>
        <begin position="550"/>
        <end position="613"/>
    </location>
</feature>
<dbReference type="PANTHER" id="PTHR32410">
    <property type="entry name" value="CYSTEINE/HISTIDINE-RICH C1 DOMAIN FAMILY PROTEIN"/>
    <property type="match status" value="1"/>
</dbReference>
<dbReference type="InterPro" id="IPR002219">
    <property type="entry name" value="PKC_DAG/PE"/>
</dbReference>
<feature type="domain" description="Zinc finger PHD-type" evidence="6">
    <location>
        <begin position="247"/>
        <end position="306"/>
    </location>
</feature>
<accession>A0A398AMQ7</accession>
<keyword evidence="4" id="KW-0862">Zinc</keyword>
<evidence type="ECO:0000313" key="8">
    <source>
        <dbReference type="Proteomes" id="UP000264353"/>
    </source>
</evidence>
<keyword evidence="3" id="KW-0863">Zinc-finger</keyword>
<dbReference type="GO" id="GO:0008270">
    <property type="term" value="F:zinc ion binding"/>
    <property type="evidence" value="ECO:0007669"/>
    <property type="project" value="UniProtKB-KW"/>
</dbReference>
<evidence type="ECO:0000313" key="7">
    <source>
        <dbReference type="EMBL" id="RID78044.1"/>
    </source>
</evidence>
<keyword evidence="1" id="KW-0479">Metal-binding</keyword>
<dbReference type="InterPro" id="IPR004146">
    <property type="entry name" value="DC1"/>
</dbReference>
<dbReference type="EMBL" id="CM010628">
    <property type="protein sequence ID" value="RID78044.1"/>
    <property type="molecule type" value="Genomic_DNA"/>
</dbReference>
<evidence type="ECO:0000259" key="5">
    <source>
        <dbReference type="SMART" id="SM00109"/>
    </source>
</evidence>
<evidence type="ECO:0000256" key="1">
    <source>
        <dbReference type="ARBA" id="ARBA00022723"/>
    </source>
</evidence>
<dbReference type="PANTHER" id="PTHR32410:SF167">
    <property type="entry name" value="CYSTEINE_HISTIDINE-RICH C1 DOMAIN FAMILY PROTEIN"/>
    <property type="match status" value="1"/>
</dbReference>